<name>C3Y5Y7_BRAFL</name>
<organism>
    <name type="scientific">Branchiostoma floridae</name>
    <name type="common">Florida lancelet</name>
    <name type="synonym">Amphioxus</name>
    <dbReference type="NCBI Taxonomy" id="7739"/>
    <lineage>
        <taxon>Eukaryota</taxon>
        <taxon>Metazoa</taxon>
        <taxon>Chordata</taxon>
        <taxon>Cephalochordata</taxon>
        <taxon>Leptocardii</taxon>
        <taxon>Amphioxiformes</taxon>
        <taxon>Branchiostomatidae</taxon>
        <taxon>Branchiostoma</taxon>
    </lineage>
</organism>
<dbReference type="InParanoid" id="C3Y5Y7"/>
<proteinExistence type="predicted"/>
<dbReference type="AlphaFoldDB" id="C3Y5Y7"/>
<evidence type="ECO:0000313" key="1">
    <source>
        <dbReference type="EMBL" id="EEN64384.1"/>
    </source>
</evidence>
<protein>
    <submittedName>
        <fullName evidence="1">Uncharacterized protein</fullName>
    </submittedName>
</protein>
<sequence>MATGASETLDDRLERIKDDLKRVYSLKLEETEDDEDQKESACWDIYDLLMPNKLLPLKFPEGDTRRQFKIDFNKPQTLGDDLLRAISEVESLSENAKNTIRRFVKHINKNEKPIDSLEAAKDALKSVKAQKYIVGIIVNLSANRQIKWDTKSGNTKVDDVSSWKFDYEARKQLEGAVLHSSCQGSRPVPRKPRLLMPLIYWQCGTEDALSWAEYNSNTGEVKAQIPPSWATDKIDCIKQKIINQDMQQFAQFTQDPKVKPYVCQDRNAVYLLLCRFNEGVPEEARVQAYAGKATNGVEERWLQHARKSKHLMQNYRLENHFKGGTLHESLLVEVIIGRLYAQGGNTYLVDNSTLRHDNVALFVYCTGANTPAGKDQQKHMEHTEASLIKNLELTDMKNGLNKRLET</sequence>
<gene>
    <name evidence="1" type="ORF">BRAFLDRAFT_91333</name>
</gene>
<reference evidence="1" key="1">
    <citation type="journal article" date="2008" name="Nature">
        <title>The amphioxus genome and the evolution of the chordate karyotype.</title>
        <authorList>
            <consortium name="US DOE Joint Genome Institute (JGI-PGF)"/>
            <person name="Putnam N.H."/>
            <person name="Butts T."/>
            <person name="Ferrier D.E.K."/>
            <person name="Furlong R.F."/>
            <person name="Hellsten U."/>
            <person name="Kawashima T."/>
            <person name="Robinson-Rechavi M."/>
            <person name="Shoguchi E."/>
            <person name="Terry A."/>
            <person name="Yu J.-K."/>
            <person name="Benito-Gutierrez E.L."/>
            <person name="Dubchak I."/>
            <person name="Garcia-Fernandez J."/>
            <person name="Gibson-Brown J.J."/>
            <person name="Grigoriev I.V."/>
            <person name="Horton A.C."/>
            <person name="de Jong P.J."/>
            <person name="Jurka J."/>
            <person name="Kapitonov V.V."/>
            <person name="Kohara Y."/>
            <person name="Kuroki Y."/>
            <person name="Lindquist E."/>
            <person name="Lucas S."/>
            <person name="Osoegawa K."/>
            <person name="Pennacchio L.A."/>
            <person name="Salamov A.A."/>
            <person name="Satou Y."/>
            <person name="Sauka-Spengler T."/>
            <person name="Schmutz J."/>
            <person name="Shin-I T."/>
            <person name="Toyoda A."/>
            <person name="Bronner-Fraser M."/>
            <person name="Fujiyama A."/>
            <person name="Holland L.Z."/>
            <person name="Holland P.W.H."/>
            <person name="Satoh N."/>
            <person name="Rokhsar D.S."/>
        </authorList>
    </citation>
    <scope>NUCLEOTIDE SEQUENCE [LARGE SCALE GENOMIC DNA]</scope>
    <source>
        <strain evidence="1">S238N-H82</strain>
        <tissue evidence="1">Testes</tissue>
    </source>
</reference>
<accession>C3Y5Y7</accession>
<dbReference type="EMBL" id="GG666487">
    <property type="protein sequence ID" value="EEN64384.1"/>
    <property type="molecule type" value="Genomic_DNA"/>
</dbReference>